<dbReference type="Pfam" id="PF00392">
    <property type="entry name" value="GntR"/>
    <property type="match status" value="1"/>
</dbReference>
<dbReference type="GO" id="GO:0003677">
    <property type="term" value="F:DNA binding"/>
    <property type="evidence" value="ECO:0007669"/>
    <property type="project" value="UniProtKB-KW"/>
</dbReference>
<protein>
    <submittedName>
        <fullName evidence="4">GntR family transcriptional regulator</fullName>
    </submittedName>
</protein>
<keyword evidence="1" id="KW-0805">Transcription regulation</keyword>
<dbReference type="SMART" id="SM00345">
    <property type="entry name" value="HTH_GNTR"/>
    <property type="match status" value="1"/>
</dbReference>
<dbReference type="CDD" id="cd07377">
    <property type="entry name" value="WHTH_GntR"/>
    <property type="match status" value="1"/>
</dbReference>
<dbReference type="Proteomes" id="UP000478463">
    <property type="component" value="Chromosome"/>
</dbReference>
<accession>A0A6L7IVB1</accession>
<dbReference type="PROSITE" id="PS50949">
    <property type="entry name" value="HTH_GNTR"/>
    <property type="match status" value="1"/>
</dbReference>
<dbReference type="SUPFAM" id="SSF46785">
    <property type="entry name" value="Winged helix' DNA-binding domain"/>
    <property type="match status" value="1"/>
</dbReference>
<reference evidence="4 5" key="1">
    <citation type="submission" date="2020-10" db="EMBL/GenBank/DDBJ databases">
        <title>Eggerthella sp. nov., isolated from human feces.</title>
        <authorList>
            <person name="Yajun G."/>
        </authorList>
    </citation>
    <scope>NUCLEOTIDE SEQUENCE [LARGE SCALE GENOMIC DNA]</scope>
    <source>
        <strain evidence="4 5">HF-1101</strain>
    </source>
</reference>
<evidence type="ECO:0000256" key="2">
    <source>
        <dbReference type="ARBA" id="ARBA00023125"/>
    </source>
</evidence>
<keyword evidence="3" id="KW-0804">Transcription</keyword>
<dbReference type="InterPro" id="IPR036388">
    <property type="entry name" value="WH-like_DNA-bd_sf"/>
</dbReference>
<organism evidence="4 5">
    <name type="scientific">Eggerthella guodeyinii</name>
    <dbReference type="NCBI Taxonomy" id="2690837"/>
    <lineage>
        <taxon>Bacteria</taxon>
        <taxon>Bacillati</taxon>
        <taxon>Actinomycetota</taxon>
        <taxon>Coriobacteriia</taxon>
        <taxon>Eggerthellales</taxon>
        <taxon>Eggerthellaceae</taxon>
        <taxon>Eggerthella</taxon>
    </lineage>
</organism>
<keyword evidence="2" id="KW-0238">DNA-binding</keyword>
<dbReference type="EMBL" id="CP063310">
    <property type="protein sequence ID" value="QOS67410.1"/>
    <property type="molecule type" value="Genomic_DNA"/>
</dbReference>
<dbReference type="AlphaFoldDB" id="A0A6L7IVB1"/>
<evidence type="ECO:0000256" key="1">
    <source>
        <dbReference type="ARBA" id="ARBA00023015"/>
    </source>
</evidence>
<dbReference type="GO" id="GO:0003700">
    <property type="term" value="F:DNA-binding transcription factor activity"/>
    <property type="evidence" value="ECO:0007669"/>
    <property type="project" value="InterPro"/>
</dbReference>
<dbReference type="PANTHER" id="PTHR38445">
    <property type="entry name" value="HTH-TYPE TRANSCRIPTIONAL REPRESSOR YTRA"/>
    <property type="match status" value="1"/>
</dbReference>
<dbReference type="RefSeq" id="WP_160942654.1">
    <property type="nucleotide sequence ID" value="NZ_CP063310.1"/>
</dbReference>
<dbReference type="KEGG" id="egd:GS424_012900"/>
<dbReference type="InterPro" id="IPR000524">
    <property type="entry name" value="Tscrpt_reg_HTH_GntR"/>
</dbReference>
<dbReference type="Gene3D" id="1.10.10.10">
    <property type="entry name" value="Winged helix-like DNA-binding domain superfamily/Winged helix DNA-binding domain"/>
    <property type="match status" value="1"/>
</dbReference>
<evidence type="ECO:0000313" key="4">
    <source>
        <dbReference type="EMBL" id="QOS67410.1"/>
    </source>
</evidence>
<evidence type="ECO:0000313" key="5">
    <source>
        <dbReference type="Proteomes" id="UP000478463"/>
    </source>
</evidence>
<gene>
    <name evidence="4" type="ORF">GS424_012900</name>
</gene>
<evidence type="ECO:0000256" key="3">
    <source>
        <dbReference type="ARBA" id="ARBA00023163"/>
    </source>
</evidence>
<proteinExistence type="predicted"/>
<name>A0A6L7IVB1_9ACTN</name>
<dbReference type="InterPro" id="IPR036390">
    <property type="entry name" value="WH_DNA-bd_sf"/>
</dbReference>
<sequence>MEVFEIDERSSIPIWLQLKNRLVYLISSGYYRPGDKLPTVRDLAIKLKINYNTVNKVYQSLLHDGYLMAHRGRGTFVCDIAQPDAPKEDSPADNVIDIMIKQCLDLGVPIDDIPNQVSKRVARRRGADAPVQEGEA</sequence>
<dbReference type="PANTHER" id="PTHR38445:SF9">
    <property type="entry name" value="HTH-TYPE TRANSCRIPTIONAL REPRESSOR YTRA"/>
    <property type="match status" value="1"/>
</dbReference>